<proteinExistence type="predicted"/>
<name>A0A3E4UUB6_MEDGN</name>
<comment type="caution">
    <text evidence="4">The sequence shown here is derived from an EMBL/GenBank/DDBJ whole genome shotgun (WGS) entry which is preliminary data.</text>
</comment>
<dbReference type="Proteomes" id="UP000260808">
    <property type="component" value="Unassembled WGS sequence"/>
</dbReference>
<dbReference type="EMBL" id="JAJBNC010000050">
    <property type="protein sequence ID" value="MCB5495630.1"/>
    <property type="molecule type" value="Genomic_DNA"/>
</dbReference>
<reference evidence="3" key="2">
    <citation type="journal article" date="2020" name="Cell Host Microbe">
        <title>Functional and Genomic Variation between Human-Derived Isolates of Lachnospiraceae Reveals Inter- and Intra-Species Diversity.</title>
        <authorList>
            <person name="Sorbara M.T."/>
            <person name="Littmann E.R."/>
            <person name="Fontana E."/>
            <person name="Moody T.U."/>
            <person name="Kohout C.E."/>
            <person name="Gjonbalaj M."/>
            <person name="Eaton V."/>
            <person name="Seok R."/>
            <person name="Leiner I.M."/>
            <person name="Pamer E.G."/>
        </authorList>
    </citation>
    <scope>NUCLEOTIDE SEQUENCE</scope>
    <source>
        <strain evidence="3">MSK.22.53</strain>
    </source>
</reference>
<evidence type="ECO:0000313" key="1">
    <source>
        <dbReference type="EMBL" id="MCB5495620.1"/>
    </source>
</evidence>
<dbReference type="Proteomes" id="UP001296643">
    <property type="component" value="Unassembled WGS sequence"/>
</dbReference>
<dbReference type="EMBL" id="JAJBNC010000050">
    <property type="protein sequence ID" value="MCB5495620.1"/>
    <property type="molecule type" value="Genomic_DNA"/>
</dbReference>
<accession>A0A3E4UUB6</accession>
<protein>
    <submittedName>
        <fullName evidence="4">Uncharacterized protein</fullName>
    </submittedName>
</protein>
<organism evidence="4 5">
    <name type="scientific">Mediterraneibacter gnavus</name>
    <name type="common">Ruminococcus gnavus</name>
    <dbReference type="NCBI Taxonomy" id="33038"/>
    <lineage>
        <taxon>Bacteria</taxon>
        <taxon>Bacillati</taxon>
        <taxon>Bacillota</taxon>
        <taxon>Clostridia</taxon>
        <taxon>Lachnospirales</taxon>
        <taxon>Lachnospiraceae</taxon>
        <taxon>Mediterraneibacter</taxon>
    </lineage>
</organism>
<evidence type="ECO:0000313" key="4">
    <source>
        <dbReference type="EMBL" id="RGM16032.1"/>
    </source>
</evidence>
<gene>
    <name evidence="4" type="ORF">DXC31_17485</name>
    <name evidence="3" type="ORF">G4958_16460</name>
    <name evidence="1" type="ORF">LIQ10_18120</name>
    <name evidence="2" type="ORF">LIQ10_18170</name>
</gene>
<dbReference type="RefSeq" id="WP_118689217.1">
    <property type="nucleotide sequence ID" value="NZ_JAAILN010000060.1"/>
</dbReference>
<reference evidence="3" key="3">
    <citation type="submission" date="2020-02" db="EMBL/GenBank/DDBJ databases">
        <authorList>
            <person name="Littmann E."/>
            <person name="Sorbara M."/>
        </authorList>
    </citation>
    <scope>NUCLEOTIDE SEQUENCE</scope>
    <source>
        <strain evidence="3">MSK.22.53</strain>
    </source>
</reference>
<dbReference type="AlphaFoldDB" id="A0A3E4UUB6"/>
<dbReference type="Proteomes" id="UP001297422">
    <property type="component" value="Unassembled WGS sequence"/>
</dbReference>
<reference evidence="4 5" key="1">
    <citation type="submission" date="2018-08" db="EMBL/GenBank/DDBJ databases">
        <title>A genome reference for cultivated species of the human gut microbiota.</title>
        <authorList>
            <person name="Zou Y."/>
            <person name="Xue W."/>
            <person name="Luo G."/>
        </authorList>
    </citation>
    <scope>NUCLEOTIDE SEQUENCE [LARGE SCALE GENOMIC DNA]</scope>
    <source>
        <strain evidence="4 5">TF01-20-2</strain>
    </source>
</reference>
<evidence type="ECO:0000313" key="5">
    <source>
        <dbReference type="Proteomes" id="UP000260808"/>
    </source>
</evidence>
<dbReference type="EMBL" id="QSSX01000090">
    <property type="protein sequence ID" value="RGM16032.1"/>
    <property type="molecule type" value="Genomic_DNA"/>
</dbReference>
<evidence type="ECO:0000313" key="3">
    <source>
        <dbReference type="EMBL" id="NSI20888.1"/>
    </source>
</evidence>
<evidence type="ECO:0000313" key="2">
    <source>
        <dbReference type="EMBL" id="MCB5495630.1"/>
    </source>
</evidence>
<dbReference type="EMBL" id="JAAIRM010000055">
    <property type="protein sequence ID" value="NSI20888.1"/>
    <property type="molecule type" value="Genomic_DNA"/>
</dbReference>
<reference evidence="1" key="4">
    <citation type="submission" date="2021-10" db="EMBL/GenBank/DDBJ databases">
        <title>Collection of gut derived symbiotic bacterial strains cultured from healthy donors.</title>
        <authorList>
            <person name="Lin H."/>
            <person name="Littmann E."/>
            <person name="Claire K."/>
            <person name="Pamer E."/>
        </authorList>
    </citation>
    <scope>NUCLEOTIDE SEQUENCE</scope>
    <source>
        <strain evidence="1">MSK.23.4</strain>
    </source>
</reference>
<sequence>MTMKNSYTTKGLHTVSQYKIMQEINKNFEEESVDVYFVSDEEAIVKDKKGNQMKVLYRNKMVKVQVV</sequence>